<dbReference type="NCBIfam" id="TIGR02492">
    <property type="entry name" value="flgK_ends"/>
    <property type="match status" value="1"/>
</dbReference>
<evidence type="ECO:0000313" key="11">
    <source>
        <dbReference type="Proteomes" id="UP000198656"/>
    </source>
</evidence>
<keyword evidence="6 7" id="KW-0975">Bacterial flagellum</keyword>
<keyword evidence="10" id="KW-0282">Flagellum</keyword>
<evidence type="ECO:0000259" key="9">
    <source>
        <dbReference type="Pfam" id="PF22638"/>
    </source>
</evidence>
<evidence type="ECO:0000256" key="6">
    <source>
        <dbReference type="ARBA" id="ARBA00023143"/>
    </source>
</evidence>
<evidence type="ECO:0000256" key="7">
    <source>
        <dbReference type="RuleBase" id="RU362065"/>
    </source>
</evidence>
<dbReference type="OrthoDB" id="9802553at2"/>
<dbReference type="RefSeq" id="WP_092333890.1">
    <property type="nucleotide sequence ID" value="NZ_FNCP01000014.1"/>
</dbReference>
<evidence type="ECO:0000256" key="2">
    <source>
        <dbReference type="ARBA" id="ARBA00004613"/>
    </source>
</evidence>
<dbReference type="EMBL" id="FNCP01000014">
    <property type="protein sequence ID" value="SDH50560.1"/>
    <property type="molecule type" value="Genomic_DNA"/>
</dbReference>
<evidence type="ECO:0000256" key="3">
    <source>
        <dbReference type="ARBA" id="ARBA00009677"/>
    </source>
</evidence>
<dbReference type="InterPro" id="IPR002371">
    <property type="entry name" value="FlgK"/>
</dbReference>
<dbReference type="STRING" id="1121419.SAMN05443529_11462"/>
<dbReference type="GO" id="GO:0009424">
    <property type="term" value="C:bacterial-type flagellum hook"/>
    <property type="evidence" value="ECO:0007669"/>
    <property type="project" value="UniProtKB-UniRule"/>
</dbReference>
<dbReference type="GO" id="GO:0005198">
    <property type="term" value="F:structural molecule activity"/>
    <property type="evidence" value="ECO:0007669"/>
    <property type="project" value="UniProtKB-UniRule"/>
</dbReference>
<dbReference type="Pfam" id="PF22638">
    <property type="entry name" value="FlgK_D1"/>
    <property type="match status" value="1"/>
</dbReference>
<evidence type="ECO:0000256" key="4">
    <source>
        <dbReference type="ARBA" id="ARBA00016244"/>
    </source>
</evidence>
<keyword evidence="11" id="KW-1185">Reference proteome</keyword>
<keyword evidence="10" id="KW-0966">Cell projection</keyword>
<dbReference type="PANTHER" id="PTHR30033:SF1">
    <property type="entry name" value="FLAGELLAR HOOK-ASSOCIATED PROTEIN 1"/>
    <property type="match status" value="1"/>
</dbReference>
<comment type="similarity">
    <text evidence="3 7">Belongs to the flagella basal body rod proteins family.</text>
</comment>
<evidence type="ECO:0000259" key="8">
    <source>
        <dbReference type="Pfam" id="PF06429"/>
    </source>
</evidence>
<evidence type="ECO:0000256" key="5">
    <source>
        <dbReference type="ARBA" id="ARBA00022525"/>
    </source>
</evidence>
<keyword evidence="10" id="KW-0969">Cilium</keyword>
<dbReference type="AlphaFoldDB" id="A0A1G8D037"/>
<proteinExistence type="inferred from homology"/>
<feature type="domain" description="Flagellar hook-associated protein FlgK helical" evidence="9">
    <location>
        <begin position="96"/>
        <end position="323"/>
    </location>
</feature>
<gene>
    <name evidence="7" type="primary">flgK</name>
    <name evidence="10" type="ORF">SAMN05443529_11462</name>
</gene>
<dbReference type="InterPro" id="IPR053927">
    <property type="entry name" value="FlgK_helical"/>
</dbReference>
<keyword evidence="5 7" id="KW-0964">Secreted</keyword>
<dbReference type="SUPFAM" id="SSF64518">
    <property type="entry name" value="Phase 1 flagellin"/>
    <property type="match status" value="1"/>
</dbReference>
<accession>A0A1G8D037</accession>
<evidence type="ECO:0000313" key="10">
    <source>
        <dbReference type="EMBL" id="SDH50560.1"/>
    </source>
</evidence>
<dbReference type="PANTHER" id="PTHR30033">
    <property type="entry name" value="FLAGELLAR HOOK-ASSOCIATED PROTEIN 1"/>
    <property type="match status" value="1"/>
</dbReference>
<organism evidence="10 11">
    <name type="scientific">Desulfosporosinus hippei DSM 8344</name>
    <dbReference type="NCBI Taxonomy" id="1121419"/>
    <lineage>
        <taxon>Bacteria</taxon>
        <taxon>Bacillati</taxon>
        <taxon>Bacillota</taxon>
        <taxon>Clostridia</taxon>
        <taxon>Eubacteriales</taxon>
        <taxon>Desulfitobacteriaceae</taxon>
        <taxon>Desulfosporosinus</taxon>
    </lineage>
</organism>
<sequence>MNSFFGLNVGVKSLFASQAALNTINHNISNADTVGYSRQVVSQKASRALSTSNGSGMVGTGVNIESIVQIRNVFLDQRYWQENTQYGEYSVKSASLSELESLLSGASDDGLDDALNSFTSAMEDLANDPSDDSARSALAAEGSALCEYLNNMYGTLEDLLAENNSAVKAKVDEINSLAKQIGVLNQQIYKSESTGDTASDLRDQRTVLINQLSGIADVEVKEVSFGTLANGKKDLRFSVKINGVSLVNHFSVNELECSENSDGTYGVQWAETHNKVSFSGGEIKGYLDMCQGDGSDGEFKGIPYYMNQLNRFARSLAKAYNEGVYADGESHSSGHAGGVGLDESTGVRFFSYEEKSTAELMNSGTDMDGIYANITAGNLSLSSDVLNDTDKIAASSTAGEAENSDNLTELIEMFDDSEVFDNGTPEDYVNGLYATIGIETALASRLANIHENVVGLIDSHKTSISGVSLDEETSNLIKYQLAYSAAAKVISVMDEILDVTINSLGAG</sequence>
<name>A0A1G8D037_9FIRM</name>
<evidence type="ECO:0000256" key="1">
    <source>
        <dbReference type="ARBA" id="ARBA00004365"/>
    </source>
</evidence>
<dbReference type="Pfam" id="PF06429">
    <property type="entry name" value="Flg_bbr_C"/>
    <property type="match status" value="1"/>
</dbReference>
<protein>
    <recommendedName>
        <fullName evidence="4 7">Flagellar hook-associated protein 1</fullName>
        <shortName evidence="7">HAP1</shortName>
    </recommendedName>
</protein>
<dbReference type="GO" id="GO:0044780">
    <property type="term" value="P:bacterial-type flagellum assembly"/>
    <property type="evidence" value="ECO:0007669"/>
    <property type="project" value="InterPro"/>
</dbReference>
<reference evidence="11" key="1">
    <citation type="submission" date="2016-10" db="EMBL/GenBank/DDBJ databases">
        <authorList>
            <person name="Varghese N."/>
            <person name="Submissions S."/>
        </authorList>
    </citation>
    <scope>NUCLEOTIDE SEQUENCE [LARGE SCALE GENOMIC DNA]</scope>
    <source>
        <strain evidence="11">DSM 8344</strain>
    </source>
</reference>
<dbReference type="PRINTS" id="PR01005">
    <property type="entry name" value="FLGHOOKAP1"/>
</dbReference>
<comment type="subcellular location">
    <subcellularLocation>
        <location evidence="1 7">Bacterial flagellum</location>
    </subcellularLocation>
    <subcellularLocation>
        <location evidence="2 7">Secreted</location>
    </subcellularLocation>
</comment>
<feature type="domain" description="Flagellar basal-body/hook protein C-terminal" evidence="8">
    <location>
        <begin position="464"/>
        <end position="502"/>
    </location>
</feature>
<dbReference type="GO" id="GO:0005576">
    <property type="term" value="C:extracellular region"/>
    <property type="evidence" value="ECO:0007669"/>
    <property type="project" value="UniProtKB-SubCell"/>
</dbReference>
<dbReference type="InterPro" id="IPR010930">
    <property type="entry name" value="Flg_bb/hook_C_dom"/>
</dbReference>
<dbReference type="Proteomes" id="UP000198656">
    <property type="component" value="Unassembled WGS sequence"/>
</dbReference>